<evidence type="ECO:0000313" key="9">
    <source>
        <dbReference type="Proteomes" id="UP001156691"/>
    </source>
</evidence>
<evidence type="ECO:0000256" key="5">
    <source>
        <dbReference type="ARBA" id="ARBA00022729"/>
    </source>
</evidence>
<comment type="similarity">
    <text evidence="2">Belongs to the bacterial solute-binding protein 8 family.</text>
</comment>
<dbReference type="Pfam" id="PF01497">
    <property type="entry name" value="Peripla_BP_2"/>
    <property type="match status" value="1"/>
</dbReference>
<dbReference type="RefSeq" id="WP_284342181.1">
    <property type="nucleotide sequence ID" value="NZ_BSNS01000022.1"/>
</dbReference>
<reference evidence="9" key="1">
    <citation type="journal article" date="2019" name="Int. J. Syst. Evol. Microbiol.">
        <title>The Global Catalogue of Microorganisms (GCM) 10K type strain sequencing project: providing services to taxonomists for standard genome sequencing and annotation.</title>
        <authorList>
            <consortium name="The Broad Institute Genomics Platform"/>
            <consortium name="The Broad Institute Genome Sequencing Center for Infectious Disease"/>
            <person name="Wu L."/>
            <person name="Ma J."/>
        </authorList>
    </citation>
    <scope>NUCLEOTIDE SEQUENCE [LARGE SCALE GENOMIC DNA]</scope>
    <source>
        <strain evidence="9">NBRC 112416</strain>
    </source>
</reference>
<organism evidence="8 9">
    <name type="scientific">Devosia nitrariae</name>
    <dbReference type="NCBI Taxonomy" id="2071872"/>
    <lineage>
        <taxon>Bacteria</taxon>
        <taxon>Pseudomonadati</taxon>
        <taxon>Pseudomonadota</taxon>
        <taxon>Alphaproteobacteria</taxon>
        <taxon>Hyphomicrobiales</taxon>
        <taxon>Devosiaceae</taxon>
        <taxon>Devosia</taxon>
    </lineage>
</organism>
<evidence type="ECO:0000256" key="6">
    <source>
        <dbReference type="SAM" id="SignalP"/>
    </source>
</evidence>
<evidence type="ECO:0000256" key="3">
    <source>
        <dbReference type="ARBA" id="ARBA00022448"/>
    </source>
</evidence>
<keyword evidence="4" id="KW-0406">Ion transport</keyword>
<evidence type="ECO:0000256" key="2">
    <source>
        <dbReference type="ARBA" id="ARBA00008814"/>
    </source>
</evidence>
<dbReference type="Gene3D" id="3.40.50.1980">
    <property type="entry name" value="Nitrogenase molybdenum iron protein domain"/>
    <property type="match status" value="2"/>
</dbReference>
<dbReference type="Proteomes" id="UP001156691">
    <property type="component" value="Unassembled WGS sequence"/>
</dbReference>
<keyword evidence="5 6" id="KW-0732">Signal</keyword>
<dbReference type="PANTHER" id="PTHR30532">
    <property type="entry name" value="IRON III DICITRATE-BINDING PERIPLASMIC PROTEIN"/>
    <property type="match status" value="1"/>
</dbReference>
<accession>A0ABQ5W9K0</accession>
<keyword evidence="9" id="KW-1185">Reference proteome</keyword>
<dbReference type="PANTHER" id="PTHR30532:SF21">
    <property type="entry name" value="SIDEROPHORE-BINDING LIPOPROTEIN YFIY-RELATED"/>
    <property type="match status" value="1"/>
</dbReference>
<comment type="caution">
    <text evidence="8">The sequence shown here is derived from an EMBL/GenBank/DDBJ whole genome shotgun (WGS) entry which is preliminary data.</text>
</comment>
<keyword evidence="4" id="KW-0408">Iron</keyword>
<dbReference type="InterPro" id="IPR002491">
    <property type="entry name" value="ABC_transptr_periplasmic_BD"/>
</dbReference>
<feature type="chain" id="PRO_5045670617" evidence="6">
    <location>
        <begin position="26"/>
        <end position="306"/>
    </location>
</feature>
<gene>
    <name evidence="8" type="ORF">GCM10010862_40360</name>
</gene>
<feature type="domain" description="Fe/B12 periplasmic-binding" evidence="7">
    <location>
        <begin position="43"/>
        <end position="304"/>
    </location>
</feature>
<dbReference type="PROSITE" id="PS50983">
    <property type="entry name" value="FE_B12_PBP"/>
    <property type="match status" value="1"/>
</dbReference>
<name>A0ABQ5W9K0_9HYPH</name>
<proteinExistence type="inferred from homology"/>
<evidence type="ECO:0000256" key="4">
    <source>
        <dbReference type="ARBA" id="ARBA00022496"/>
    </source>
</evidence>
<protein>
    <submittedName>
        <fullName evidence="8">Iron siderophore-binding protein</fullName>
    </submittedName>
</protein>
<keyword evidence="3" id="KW-0813">Transport</keyword>
<keyword evidence="4" id="KW-0410">Iron transport</keyword>
<sequence length="306" mass="33057">MTILRHGLAALAVVAALLSAPATLAREITHAMGVTDVPDDPQRIVILTNEGTEALLAVGITPVGAVRSWTGDPWYSHIADEMADVTVVGEESAVNLEAIAALQPDLIIGNKTRQEKIYEQLSAIAPTVMAERLRGDWKINMALYTDAAGKGEEGQAALDAFAAREAKLAEELGDALNEEISLVRFGSAMTRIYYLDTFAGLILGEIGFARPAIQNKQEFADDVGKERIPDFEGDRMFYFTYETGDGGGDAQEAEWTVDPLWQSLEVVKAGKAHQVDDAVWNTAGGYIAANLLLDDIEKIYSVASTR</sequence>
<dbReference type="InterPro" id="IPR051313">
    <property type="entry name" value="Bact_iron-sidero_bind"/>
</dbReference>
<evidence type="ECO:0000313" key="8">
    <source>
        <dbReference type="EMBL" id="GLQ56777.1"/>
    </source>
</evidence>
<evidence type="ECO:0000256" key="1">
    <source>
        <dbReference type="ARBA" id="ARBA00004196"/>
    </source>
</evidence>
<comment type="subcellular location">
    <subcellularLocation>
        <location evidence="1">Cell envelope</location>
    </subcellularLocation>
</comment>
<dbReference type="SUPFAM" id="SSF53807">
    <property type="entry name" value="Helical backbone' metal receptor"/>
    <property type="match status" value="1"/>
</dbReference>
<dbReference type="CDD" id="cd01146">
    <property type="entry name" value="FhuD"/>
    <property type="match status" value="1"/>
</dbReference>
<feature type="signal peptide" evidence="6">
    <location>
        <begin position="1"/>
        <end position="25"/>
    </location>
</feature>
<dbReference type="EMBL" id="BSNS01000022">
    <property type="protein sequence ID" value="GLQ56777.1"/>
    <property type="molecule type" value="Genomic_DNA"/>
</dbReference>
<evidence type="ECO:0000259" key="7">
    <source>
        <dbReference type="PROSITE" id="PS50983"/>
    </source>
</evidence>